<dbReference type="GO" id="GO:0016855">
    <property type="term" value="F:racemase and epimerase activity, acting on amino acids and derivatives"/>
    <property type="evidence" value="ECO:0007669"/>
    <property type="project" value="InterPro"/>
</dbReference>
<gene>
    <name evidence="1" type="ORF">METZ01_LOCUS29687</name>
</gene>
<accession>A0A381QGP1</accession>
<sequence length="175" mass="19394">IFGTPTTINANTFQDELFQHGIEQSRIITQACPELATQISNDPEGSFVTARIRHWVQQALSQLTAGNSGPLLVFLGCTHYAYREKLFRKSFMQEGYSQISILNPNLVAADSLRKIVQQDQGADKNQSPDISLEFLSPYAIPEDEIITLSQLLKPVSVETAAAFQNARISPELLAE</sequence>
<dbReference type="AlphaFoldDB" id="A0A381QGP1"/>
<reference evidence="1" key="1">
    <citation type="submission" date="2018-05" db="EMBL/GenBank/DDBJ databases">
        <authorList>
            <person name="Lanie J.A."/>
            <person name="Ng W.-L."/>
            <person name="Kazmierczak K.M."/>
            <person name="Andrzejewski T.M."/>
            <person name="Davidsen T.M."/>
            <person name="Wayne K.J."/>
            <person name="Tettelin H."/>
            <person name="Glass J.I."/>
            <person name="Rusch D."/>
            <person name="Podicherti R."/>
            <person name="Tsui H.-C.T."/>
            <person name="Winkler M.E."/>
        </authorList>
    </citation>
    <scope>NUCLEOTIDE SEQUENCE</scope>
</reference>
<dbReference type="EMBL" id="UINC01001293">
    <property type="protein sequence ID" value="SUZ76833.1"/>
    <property type="molecule type" value="Genomic_DNA"/>
</dbReference>
<evidence type="ECO:0008006" key="2">
    <source>
        <dbReference type="Google" id="ProtNLM"/>
    </source>
</evidence>
<evidence type="ECO:0000313" key="1">
    <source>
        <dbReference type="EMBL" id="SUZ76833.1"/>
    </source>
</evidence>
<proteinExistence type="predicted"/>
<protein>
    <recommendedName>
        <fullName evidence="2">Glutamate racemase</fullName>
    </recommendedName>
</protein>
<dbReference type="Gene3D" id="3.40.50.1860">
    <property type="match status" value="1"/>
</dbReference>
<organism evidence="1">
    <name type="scientific">marine metagenome</name>
    <dbReference type="NCBI Taxonomy" id="408172"/>
    <lineage>
        <taxon>unclassified sequences</taxon>
        <taxon>metagenomes</taxon>
        <taxon>ecological metagenomes</taxon>
    </lineage>
</organism>
<feature type="non-terminal residue" evidence="1">
    <location>
        <position position="1"/>
    </location>
</feature>
<dbReference type="InterPro" id="IPR001920">
    <property type="entry name" value="Asp/Glu_race"/>
</dbReference>
<dbReference type="SUPFAM" id="SSF53681">
    <property type="entry name" value="Aspartate/glutamate racemase"/>
    <property type="match status" value="1"/>
</dbReference>
<name>A0A381QGP1_9ZZZZ</name>